<name>A0A835UQF7_VANPL</name>
<proteinExistence type="predicted"/>
<dbReference type="PANTHER" id="PTHR10026">
    <property type="entry name" value="CYCLIN"/>
    <property type="match status" value="1"/>
</dbReference>
<dbReference type="SUPFAM" id="SSF47954">
    <property type="entry name" value="Cyclin-like"/>
    <property type="match status" value="1"/>
</dbReference>
<accession>A0A835UQF7</accession>
<feature type="compositionally biased region" description="Basic and acidic residues" evidence="1">
    <location>
        <begin position="311"/>
        <end position="321"/>
    </location>
</feature>
<dbReference type="OrthoDB" id="781353at2759"/>
<reference evidence="2 3" key="1">
    <citation type="journal article" date="2020" name="Nat. Food">
        <title>A phased Vanilla planifolia genome enables genetic improvement of flavour and production.</title>
        <authorList>
            <person name="Hasing T."/>
            <person name="Tang H."/>
            <person name="Brym M."/>
            <person name="Khazi F."/>
            <person name="Huang T."/>
            <person name="Chambers A.H."/>
        </authorList>
    </citation>
    <scope>NUCLEOTIDE SEQUENCE [LARGE SCALE GENOMIC DNA]</scope>
    <source>
        <tissue evidence="2">Leaf</tissue>
    </source>
</reference>
<organism evidence="2 3">
    <name type="scientific">Vanilla planifolia</name>
    <name type="common">Vanilla</name>
    <dbReference type="NCBI Taxonomy" id="51239"/>
    <lineage>
        <taxon>Eukaryota</taxon>
        <taxon>Viridiplantae</taxon>
        <taxon>Streptophyta</taxon>
        <taxon>Embryophyta</taxon>
        <taxon>Tracheophyta</taxon>
        <taxon>Spermatophyta</taxon>
        <taxon>Magnoliopsida</taxon>
        <taxon>Liliopsida</taxon>
        <taxon>Asparagales</taxon>
        <taxon>Orchidaceae</taxon>
        <taxon>Vanilloideae</taxon>
        <taxon>Vanilleae</taxon>
        <taxon>Vanilla</taxon>
    </lineage>
</organism>
<dbReference type="Gene3D" id="1.10.472.10">
    <property type="entry name" value="Cyclin-like"/>
    <property type="match status" value="1"/>
</dbReference>
<feature type="region of interest" description="Disordered" evidence="1">
    <location>
        <begin position="293"/>
        <end position="340"/>
    </location>
</feature>
<dbReference type="GO" id="GO:0006357">
    <property type="term" value="P:regulation of transcription by RNA polymerase II"/>
    <property type="evidence" value="ECO:0007669"/>
    <property type="project" value="InterPro"/>
</dbReference>
<dbReference type="AlphaFoldDB" id="A0A835UQF7"/>
<evidence type="ECO:0000256" key="1">
    <source>
        <dbReference type="SAM" id="MobiDB-lite"/>
    </source>
</evidence>
<evidence type="ECO:0000313" key="2">
    <source>
        <dbReference type="EMBL" id="KAG0470108.1"/>
    </source>
</evidence>
<evidence type="ECO:0000313" key="3">
    <source>
        <dbReference type="Proteomes" id="UP000636800"/>
    </source>
</evidence>
<keyword evidence="3" id="KW-1185">Reference proteome</keyword>
<dbReference type="GO" id="GO:0016538">
    <property type="term" value="F:cyclin-dependent protein serine/threonine kinase regulator activity"/>
    <property type="evidence" value="ECO:0007669"/>
    <property type="project" value="InterPro"/>
</dbReference>
<dbReference type="EMBL" id="JADCNL010000008">
    <property type="protein sequence ID" value="KAG0470108.1"/>
    <property type="molecule type" value="Genomic_DNA"/>
</dbReference>
<dbReference type="InterPro" id="IPR043198">
    <property type="entry name" value="Cyclin/Ssn8"/>
</dbReference>
<protein>
    <submittedName>
        <fullName evidence="2">Uncharacterized protein</fullName>
    </submittedName>
</protein>
<feature type="region of interest" description="Disordered" evidence="1">
    <location>
        <begin position="220"/>
        <end position="266"/>
    </location>
</feature>
<dbReference type="InterPro" id="IPR036915">
    <property type="entry name" value="Cyclin-like_sf"/>
</dbReference>
<comment type="caution">
    <text evidence="2">The sequence shown here is derived from an EMBL/GenBank/DDBJ whole genome shotgun (WGS) entry which is preliminary data.</text>
</comment>
<gene>
    <name evidence="2" type="ORF">HPP92_016808</name>
</gene>
<dbReference type="Proteomes" id="UP000636800">
    <property type="component" value="Unassembled WGS sequence"/>
</dbReference>
<sequence length="340" mass="39035">MVINTDVEWELQIYIMTSPVNSSLDKVREDAKESSNEEPYNFGGRRYFSRKEIEENSPSRKDGINLKKETFFRNSYCTFLQELGMRLKVPQLTIATATIFCHRFFLFQSHAKNDRMMARRTKKAKEIKGESMTDFEDKKLKERGKTIATVCMFLAGKVEETPRPLTIVVILSYAIIHKKNPCAVQRIMQKKVELSFDGEKFWLQEFDINKQMLELYEQKRTAQPAHDNGTKHPTRETSTTGESLSDVKAGQEAQIPPPIGDIEPQESSNIDILKHDTKHESKIDLFHDPELVLRSHESIEEDPNTTIPTDGEGKSEQKCETAESLQGEYCSGKDVENPHQ</sequence>
<feature type="compositionally biased region" description="Basic and acidic residues" evidence="1">
    <location>
        <begin position="331"/>
        <end position="340"/>
    </location>
</feature>